<dbReference type="InterPro" id="IPR007921">
    <property type="entry name" value="CHAP_dom"/>
</dbReference>
<evidence type="ECO:0000313" key="3">
    <source>
        <dbReference type="Proteomes" id="UP000466586"/>
    </source>
</evidence>
<comment type="caution">
    <text evidence="2">The sequence shown here is derived from an EMBL/GenBank/DDBJ whole genome shotgun (WGS) entry which is preliminary data.</text>
</comment>
<dbReference type="AlphaFoldDB" id="A0A7K1Y6W1"/>
<evidence type="ECO:0000259" key="1">
    <source>
        <dbReference type="Pfam" id="PF05257"/>
    </source>
</evidence>
<evidence type="ECO:0000313" key="2">
    <source>
        <dbReference type="EMBL" id="MXV50316.1"/>
    </source>
</evidence>
<dbReference type="InterPro" id="IPR038765">
    <property type="entry name" value="Papain-like_cys_pep_sf"/>
</dbReference>
<sequence>MMIGLQIAQIAMSFDGQQEIQPNMGFRDPSYAAKIYATGWQKGEPWCAAAAIVDWTEAYAAVPELAGKARSLYSLNSQQMAENFHKDPVWPTSTTVPVVGSMAIFADGNSTTSGHTAVVIEVMPDGITYRTEEGNTIPANATGNQREGYIVAQHVHQVGRPHSVTGLNLLRFIHPLEA</sequence>
<name>A0A7K1Y6W1_9SPHI</name>
<feature type="domain" description="Peptidase C51" evidence="1">
    <location>
        <begin position="42"/>
        <end position="135"/>
    </location>
</feature>
<dbReference type="RefSeq" id="WP_160843495.1">
    <property type="nucleotide sequence ID" value="NZ_WVHT01000002.1"/>
</dbReference>
<dbReference type="SUPFAM" id="SSF54001">
    <property type="entry name" value="Cysteine proteinases"/>
    <property type="match status" value="1"/>
</dbReference>
<dbReference type="Pfam" id="PF05257">
    <property type="entry name" value="CHAP"/>
    <property type="match status" value="1"/>
</dbReference>
<keyword evidence="3" id="KW-1185">Reference proteome</keyword>
<dbReference type="Gene3D" id="3.90.1720.10">
    <property type="entry name" value="endopeptidase domain like (from Nostoc punctiforme)"/>
    <property type="match status" value="1"/>
</dbReference>
<organism evidence="2 3">
    <name type="scientific">Hufsiella arboris</name>
    <dbReference type="NCBI Taxonomy" id="2695275"/>
    <lineage>
        <taxon>Bacteria</taxon>
        <taxon>Pseudomonadati</taxon>
        <taxon>Bacteroidota</taxon>
        <taxon>Sphingobacteriia</taxon>
        <taxon>Sphingobacteriales</taxon>
        <taxon>Sphingobacteriaceae</taxon>
        <taxon>Hufsiella</taxon>
    </lineage>
</organism>
<gene>
    <name evidence="2" type="ORF">GS399_04975</name>
</gene>
<protein>
    <submittedName>
        <fullName evidence="2">CHAP domain-containing protein</fullName>
    </submittedName>
</protein>
<reference evidence="2 3" key="1">
    <citation type="submission" date="2019-11" db="EMBL/GenBank/DDBJ databases">
        <title>Pedobacter sp. HMF7647 Genome sequencing and assembly.</title>
        <authorList>
            <person name="Kang H."/>
            <person name="Kim H."/>
            <person name="Joh K."/>
        </authorList>
    </citation>
    <scope>NUCLEOTIDE SEQUENCE [LARGE SCALE GENOMIC DNA]</scope>
    <source>
        <strain evidence="2 3">HMF7647</strain>
    </source>
</reference>
<accession>A0A7K1Y6W1</accession>
<dbReference type="EMBL" id="WVHT01000002">
    <property type="protein sequence ID" value="MXV50316.1"/>
    <property type="molecule type" value="Genomic_DNA"/>
</dbReference>
<dbReference type="Proteomes" id="UP000466586">
    <property type="component" value="Unassembled WGS sequence"/>
</dbReference>
<proteinExistence type="predicted"/>